<dbReference type="EMBL" id="JASPKZ010002320">
    <property type="protein sequence ID" value="KAJ9595679.1"/>
    <property type="molecule type" value="Genomic_DNA"/>
</dbReference>
<proteinExistence type="predicted"/>
<keyword evidence="3" id="KW-1185">Reference proteome</keyword>
<dbReference type="AlphaFoldDB" id="A0AAD8EMV3"/>
<feature type="non-terminal residue" evidence="2">
    <location>
        <position position="94"/>
    </location>
</feature>
<accession>A0AAD8EMV3</accession>
<feature type="non-terminal residue" evidence="2">
    <location>
        <position position="1"/>
    </location>
</feature>
<name>A0AAD8EMV3_DIPPU</name>
<evidence type="ECO:0000313" key="2">
    <source>
        <dbReference type="EMBL" id="KAJ9595679.1"/>
    </source>
</evidence>
<organism evidence="2 3">
    <name type="scientific">Diploptera punctata</name>
    <name type="common">Pacific beetle cockroach</name>
    <dbReference type="NCBI Taxonomy" id="6984"/>
    <lineage>
        <taxon>Eukaryota</taxon>
        <taxon>Metazoa</taxon>
        <taxon>Ecdysozoa</taxon>
        <taxon>Arthropoda</taxon>
        <taxon>Hexapoda</taxon>
        <taxon>Insecta</taxon>
        <taxon>Pterygota</taxon>
        <taxon>Neoptera</taxon>
        <taxon>Polyneoptera</taxon>
        <taxon>Dictyoptera</taxon>
        <taxon>Blattodea</taxon>
        <taxon>Blaberoidea</taxon>
        <taxon>Blaberidae</taxon>
        <taxon>Diplopterinae</taxon>
        <taxon>Diploptera</taxon>
    </lineage>
</organism>
<dbReference type="Proteomes" id="UP001233999">
    <property type="component" value="Unassembled WGS sequence"/>
</dbReference>
<protein>
    <submittedName>
        <fullName evidence="2">Uncharacterized protein</fullName>
    </submittedName>
</protein>
<evidence type="ECO:0000313" key="3">
    <source>
        <dbReference type="Proteomes" id="UP001233999"/>
    </source>
</evidence>
<evidence type="ECO:0000256" key="1">
    <source>
        <dbReference type="SAM" id="MobiDB-lite"/>
    </source>
</evidence>
<comment type="caution">
    <text evidence="2">The sequence shown here is derived from an EMBL/GenBank/DDBJ whole genome shotgun (WGS) entry which is preliminary data.</text>
</comment>
<gene>
    <name evidence="2" type="ORF">L9F63_013145</name>
</gene>
<reference evidence="2" key="2">
    <citation type="submission" date="2023-05" db="EMBL/GenBank/DDBJ databases">
        <authorList>
            <person name="Fouks B."/>
        </authorList>
    </citation>
    <scope>NUCLEOTIDE SEQUENCE</scope>
    <source>
        <strain evidence="2">Stay&amp;Tobe</strain>
        <tissue evidence="2">Testes</tissue>
    </source>
</reference>
<sequence length="94" mass="10101">SHKKNRPIEKFPGEKSEEAKDYAYFYAGPDIKRQSRRQSALDVNGVVIYFRSLSARYSFPLGAESTPSYGAPGAESTPGHGVPGAESTSGHGVP</sequence>
<feature type="region of interest" description="Disordered" evidence="1">
    <location>
        <begin position="64"/>
        <end position="94"/>
    </location>
</feature>
<reference evidence="2" key="1">
    <citation type="journal article" date="2023" name="IScience">
        <title>Live-bearing cockroach genome reveals convergent evolutionary mechanisms linked to viviparity in insects and beyond.</title>
        <authorList>
            <person name="Fouks B."/>
            <person name="Harrison M.C."/>
            <person name="Mikhailova A.A."/>
            <person name="Marchal E."/>
            <person name="English S."/>
            <person name="Carruthers M."/>
            <person name="Jennings E.C."/>
            <person name="Chiamaka E.L."/>
            <person name="Frigard R.A."/>
            <person name="Pippel M."/>
            <person name="Attardo G.M."/>
            <person name="Benoit J.B."/>
            <person name="Bornberg-Bauer E."/>
            <person name="Tobe S.S."/>
        </authorList>
    </citation>
    <scope>NUCLEOTIDE SEQUENCE</scope>
    <source>
        <strain evidence="2">Stay&amp;Tobe</strain>
    </source>
</reference>